<dbReference type="Gene3D" id="2.30.30.910">
    <property type="match status" value="1"/>
</dbReference>
<evidence type="ECO:0000256" key="4">
    <source>
        <dbReference type="SAM" id="MobiDB-lite"/>
    </source>
</evidence>
<evidence type="ECO:0000256" key="1">
    <source>
        <dbReference type="ARBA" id="ARBA00010577"/>
    </source>
</evidence>
<dbReference type="Pfam" id="PF03963">
    <property type="entry name" value="FlgD"/>
    <property type="match status" value="1"/>
</dbReference>
<feature type="domain" description="FlgD Tudor-like" evidence="6">
    <location>
        <begin position="84"/>
        <end position="218"/>
    </location>
</feature>
<evidence type="ECO:0000256" key="2">
    <source>
        <dbReference type="ARBA" id="ARBA00022795"/>
    </source>
</evidence>
<protein>
    <recommendedName>
        <fullName evidence="3">Basal-body rod modification protein FlgD</fullName>
    </recommendedName>
</protein>
<evidence type="ECO:0000313" key="7">
    <source>
        <dbReference type="EMBL" id="QDG51335.1"/>
    </source>
</evidence>
<dbReference type="RefSeq" id="WP_141197820.1">
    <property type="nucleotide sequence ID" value="NZ_CP041186.1"/>
</dbReference>
<feature type="domain" description="FlgD/Vpr Ig-like" evidence="5">
    <location>
        <begin position="100"/>
        <end position="176"/>
    </location>
</feature>
<organism evidence="7 8">
    <name type="scientific">Persicimonas caeni</name>
    <dbReference type="NCBI Taxonomy" id="2292766"/>
    <lineage>
        <taxon>Bacteria</taxon>
        <taxon>Deltaproteobacteria</taxon>
        <taxon>Bradymonadales</taxon>
        <taxon>Bradymonadaceae</taxon>
        <taxon>Persicimonas</taxon>
    </lineage>
</organism>
<dbReference type="InterPro" id="IPR025963">
    <property type="entry name" value="FLgD_Tudor"/>
</dbReference>
<comment type="function">
    <text evidence="3">Required for flagellar hook formation. May act as a scaffolding protein.</text>
</comment>
<dbReference type="AlphaFoldDB" id="A0A4Y6PUA0"/>
<evidence type="ECO:0000259" key="6">
    <source>
        <dbReference type="Pfam" id="PF13861"/>
    </source>
</evidence>
<dbReference type="GO" id="GO:0044781">
    <property type="term" value="P:bacterial-type flagellum organization"/>
    <property type="evidence" value="ECO:0007669"/>
    <property type="project" value="UniProtKB-UniRule"/>
</dbReference>
<dbReference type="InterPro" id="IPR005648">
    <property type="entry name" value="FlgD"/>
</dbReference>
<dbReference type="Proteomes" id="UP000315995">
    <property type="component" value="Chromosome"/>
</dbReference>
<dbReference type="Pfam" id="PF13861">
    <property type="entry name" value="FLgD_tudor"/>
    <property type="match status" value="1"/>
</dbReference>
<evidence type="ECO:0000313" key="8">
    <source>
        <dbReference type="Proteomes" id="UP000315995"/>
    </source>
</evidence>
<accession>A0A4Y6PUA0</accession>
<keyword evidence="8" id="KW-1185">Reference proteome</keyword>
<feature type="compositionally biased region" description="Low complexity" evidence="4">
    <location>
        <begin position="1"/>
        <end position="19"/>
    </location>
</feature>
<accession>A0A5B8Y910</accession>
<gene>
    <name evidence="7" type="ORF">FIV42_11460</name>
</gene>
<reference evidence="7 8" key="1">
    <citation type="submission" date="2019-06" db="EMBL/GenBank/DDBJ databases">
        <title>Persicimonas caeni gen. nov., sp. nov., a predatory bacterium isolated from solar saltern.</title>
        <authorList>
            <person name="Wang S."/>
        </authorList>
    </citation>
    <scope>NUCLEOTIDE SEQUENCE [LARGE SCALE GENOMIC DNA]</scope>
    <source>
        <strain evidence="7 8">YN101</strain>
    </source>
</reference>
<dbReference type="Pfam" id="PF13860">
    <property type="entry name" value="FlgD_ig"/>
    <property type="match status" value="1"/>
</dbReference>
<dbReference type="OrthoDB" id="9785233at2"/>
<dbReference type="Gene3D" id="2.60.40.4070">
    <property type="match status" value="1"/>
</dbReference>
<comment type="similarity">
    <text evidence="1 3">Belongs to the FlgD family.</text>
</comment>
<dbReference type="EMBL" id="CP041186">
    <property type="protein sequence ID" value="QDG51335.1"/>
    <property type="molecule type" value="Genomic_DNA"/>
</dbReference>
<name>A0A4Y6PUA0_PERCE</name>
<feature type="region of interest" description="Disordered" evidence="4">
    <location>
        <begin position="1"/>
        <end position="27"/>
    </location>
</feature>
<keyword evidence="2 3" id="KW-1005">Bacterial flagellum biogenesis</keyword>
<dbReference type="InterPro" id="IPR025965">
    <property type="entry name" value="FlgD/Vpr_Ig-like"/>
</dbReference>
<evidence type="ECO:0000259" key="5">
    <source>
        <dbReference type="Pfam" id="PF13860"/>
    </source>
</evidence>
<proteinExistence type="inferred from homology"/>
<sequence length="222" mass="24110">MKIDNASAAQQSQANSASQRPPDQMGKEEFLKLLTMQLAHQDPLNPMDNQKFVTQLSQLASVERLENLSMAMNNMAMAQSANTSAQVVSFIGKSVRIGSNEFEMQGGEAAQEIGFSVPEDAARVEVTIKDKDGNVVRTIEMGGCDKGEHAVEWDGLADDGTPVDDGDYTFDVKAYDSEDEEMAASEEVERTVKGVTFNGGFPQLLIGDDKSVPLGQVKEVRE</sequence>
<evidence type="ECO:0000256" key="3">
    <source>
        <dbReference type="RuleBase" id="RU362076"/>
    </source>
</evidence>